<feature type="region of interest" description="Disordered" evidence="6">
    <location>
        <begin position="44"/>
        <end position="67"/>
    </location>
</feature>
<dbReference type="AlphaFoldDB" id="A0A2T0WFB4"/>
<feature type="transmembrane region" description="Helical" evidence="7">
    <location>
        <begin position="12"/>
        <end position="34"/>
    </location>
</feature>
<evidence type="ECO:0000256" key="5">
    <source>
        <dbReference type="ARBA" id="ARBA00023136"/>
    </source>
</evidence>
<comment type="caution">
    <text evidence="9">The sequence shown here is derived from an EMBL/GenBank/DDBJ whole genome shotgun (WGS) entry which is preliminary data.</text>
</comment>
<evidence type="ECO:0000256" key="7">
    <source>
        <dbReference type="SAM" id="Phobius"/>
    </source>
</evidence>
<keyword evidence="10" id="KW-1185">Reference proteome</keyword>
<feature type="transmembrane region" description="Helical" evidence="7">
    <location>
        <begin position="106"/>
        <end position="127"/>
    </location>
</feature>
<organism evidence="9 10">
    <name type="scientific">Donghicola tyrosinivorans</name>
    <dbReference type="NCBI Taxonomy" id="1652492"/>
    <lineage>
        <taxon>Bacteria</taxon>
        <taxon>Pseudomonadati</taxon>
        <taxon>Pseudomonadota</taxon>
        <taxon>Alphaproteobacteria</taxon>
        <taxon>Rhodobacterales</taxon>
        <taxon>Roseobacteraceae</taxon>
        <taxon>Donghicola</taxon>
    </lineage>
</organism>
<dbReference type="PANTHER" id="PTHR35007">
    <property type="entry name" value="INTEGRAL MEMBRANE PROTEIN-RELATED"/>
    <property type="match status" value="1"/>
</dbReference>
<evidence type="ECO:0000259" key="8">
    <source>
        <dbReference type="Pfam" id="PF00482"/>
    </source>
</evidence>
<dbReference type="EMBL" id="PVTQ01000016">
    <property type="protein sequence ID" value="PRY85356.1"/>
    <property type="molecule type" value="Genomic_DNA"/>
</dbReference>
<protein>
    <submittedName>
        <fullName evidence="9">Tight adherence protein C</fullName>
    </submittedName>
</protein>
<name>A0A2T0WFB4_9RHOB</name>
<evidence type="ECO:0000256" key="4">
    <source>
        <dbReference type="ARBA" id="ARBA00022989"/>
    </source>
</evidence>
<keyword evidence="3 7" id="KW-0812">Transmembrane</keyword>
<dbReference type="Proteomes" id="UP000238392">
    <property type="component" value="Unassembled WGS sequence"/>
</dbReference>
<sequence>MLTTLTDTLGPFGPLIVIGVLGVMLIAGAVVMFVRQPADPLDKLRNNGPAAVSGQMSERRLRQGGGHEQKLEKYATFLEPQNEEELSSIRKKLMQAGYRTKGAVRVYFFAQLVLSLGTLVAGLAYAFLTTTGETDMQKLIISALLPAVIGYMAPRYWVNKRLQERQKSIVEGFPDALDMMLVCVEAGQSMDQSIIRVSKEIAVGYPALAEEFELVAYEIKAGKDKGTVLRDMSERCGVADVASFVTVLVQSIAFGTPITDALRVYAEEMRDKRVMRAEEKANTLPTKMTLATMGLTVPPLVLILIGPSLFGIVEMFKGMQ</sequence>
<dbReference type="RefSeq" id="WP_106267553.1">
    <property type="nucleotide sequence ID" value="NZ_PVTQ01000016.1"/>
</dbReference>
<proteinExistence type="predicted"/>
<dbReference type="PANTHER" id="PTHR35007:SF2">
    <property type="entry name" value="PILUS ASSEMBLE PROTEIN"/>
    <property type="match status" value="1"/>
</dbReference>
<keyword evidence="5 7" id="KW-0472">Membrane</keyword>
<keyword evidence="2" id="KW-1003">Cell membrane</keyword>
<evidence type="ECO:0000256" key="6">
    <source>
        <dbReference type="SAM" id="MobiDB-lite"/>
    </source>
</evidence>
<feature type="transmembrane region" description="Helical" evidence="7">
    <location>
        <begin position="290"/>
        <end position="313"/>
    </location>
</feature>
<reference evidence="9 10" key="1">
    <citation type="submission" date="2018-03" db="EMBL/GenBank/DDBJ databases">
        <title>Genomic Encyclopedia of Archaeal and Bacterial Type Strains, Phase II (KMG-II): from individual species to whole genera.</title>
        <authorList>
            <person name="Goeker M."/>
        </authorList>
    </citation>
    <scope>NUCLEOTIDE SEQUENCE [LARGE SCALE GENOMIC DNA]</scope>
    <source>
        <strain evidence="9 10">DSM 100212</strain>
    </source>
</reference>
<evidence type="ECO:0000256" key="2">
    <source>
        <dbReference type="ARBA" id="ARBA00022475"/>
    </source>
</evidence>
<dbReference type="Pfam" id="PF00482">
    <property type="entry name" value="T2SSF"/>
    <property type="match status" value="1"/>
</dbReference>
<dbReference type="InterPro" id="IPR018076">
    <property type="entry name" value="T2SS_GspF_dom"/>
</dbReference>
<dbReference type="OrthoDB" id="9810662at2"/>
<gene>
    <name evidence="9" type="ORF">CLV74_11610</name>
</gene>
<evidence type="ECO:0000313" key="10">
    <source>
        <dbReference type="Proteomes" id="UP000238392"/>
    </source>
</evidence>
<evidence type="ECO:0000256" key="1">
    <source>
        <dbReference type="ARBA" id="ARBA00004651"/>
    </source>
</evidence>
<comment type="subcellular location">
    <subcellularLocation>
        <location evidence="1">Cell membrane</location>
        <topology evidence="1">Multi-pass membrane protein</topology>
    </subcellularLocation>
</comment>
<evidence type="ECO:0000256" key="3">
    <source>
        <dbReference type="ARBA" id="ARBA00022692"/>
    </source>
</evidence>
<accession>A0A2T0WFB4</accession>
<dbReference type="GO" id="GO:0005886">
    <property type="term" value="C:plasma membrane"/>
    <property type="evidence" value="ECO:0007669"/>
    <property type="project" value="UniProtKB-SubCell"/>
</dbReference>
<feature type="transmembrane region" description="Helical" evidence="7">
    <location>
        <begin position="139"/>
        <end position="158"/>
    </location>
</feature>
<feature type="domain" description="Type II secretion system protein GspF" evidence="8">
    <location>
        <begin position="177"/>
        <end position="305"/>
    </location>
</feature>
<keyword evidence="4 7" id="KW-1133">Transmembrane helix</keyword>
<evidence type="ECO:0000313" key="9">
    <source>
        <dbReference type="EMBL" id="PRY85356.1"/>
    </source>
</evidence>
<feature type="compositionally biased region" description="Basic and acidic residues" evidence="6">
    <location>
        <begin position="57"/>
        <end position="67"/>
    </location>
</feature>